<protein>
    <submittedName>
        <fullName evidence="4">GNAT family N-acetyltransferase</fullName>
    </submittedName>
</protein>
<feature type="domain" description="N-acetyltransferase" evidence="3">
    <location>
        <begin position="3"/>
        <end position="150"/>
    </location>
</feature>
<name>A0A928V3J0_9GAMM</name>
<evidence type="ECO:0000256" key="2">
    <source>
        <dbReference type="ARBA" id="ARBA00023315"/>
    </source>
</evidence>
<dbReference type="InterPro" id="IPR000182">
    <property type="entry name" value="GNAT_dom"/>
</dbReference>
<organism evidence="4 5">
    <name type="scientific">Cellvibrio polysaccharolyticus</name>
    <dbReference type="NCBI Taxonomy" id="2082724"/>
    <lineage>
        <taxon>Bacteria</taxon>
        <taxon>Pseudomonadati</taxon>
        <taxon>Pseudomonadota</taxon>
        <taxon>Gammaproteobacteria</taxon>
        <taxon>Cellvibrionales</taxon>
        <taxon>Cellvibrionaceae</taxon>
        <taxon>Cellvibrio</taxon>
    </lineage>
</organism>
<gene>
    <name evidence="4" type="ORF">C4F51_02085</name>
</gene>
<dbReference type="InterPro" id="IPR050832">
    <property type="entry name" value="Bact_Acetyltransf"/>
</dbReference>
<dbReference type="Pfam" id="PF00583">
    <property type="entry name" value="Acetyltransf_1"/>
    <property type="match status" value="1"/>
</dbReference>
<sequence>MQIRIDDLEGGDVLLLLEEHLADMYAVSPPESVHALDVVALKDPAITFFSAWQGEQLQGCVAIKELDNKHAEIKSMRTTASARNKGVASGLLQHTLDICNQRGYEKVSLETGSMDYFLPARRLYEKFGFSYCDPFASYQPDPLSAFMTLELSR</sequence>
<dbReference type="PANTHER" id="PTHR43877:SF5">
    <property type="entry name" value="BLL8307 PROTEIN"/>
    <property type="match status" value="1"/>
</dbReference>
<dbReference type="GO" id="GO:0016747">
    <property type="term" value="F:acyltransferase activity, transferring groups other than amino-acyl groups"/>
    <property type="evidence" value="ECO:0007669"/>
    <property type="project" value="InterPro"/>
</dbReference>
<comment type="caution">
    <text evidence="4">The sequence shown here is derived from an EMBL/GenBank/DDBJ whole genome shotgun (WGS) entry which is preliminary data.</text>
</comment>
<keyword evidence="1" id="KW-0808">Transferase</keyword>
<evidence type="ECO:0000313" key="5">
    <source>
        <dbReference type="Proteomes" id="UP000652567"/>
    </source>
</evidence>
<dbReference type="SUPFAM" id="SSF55729">
    <property type="entry name" value="Acyl-CoA N-acyltransferases (Nat)"/>
    <property type="match status" value="1"/>
</dbReference>
<evidence type="ECO:0000259" key="3">
    <source>
        <dbReference type="PROSITE" id="PS51186"/>
    </source>
</evidence>
<dbReference type="RefSeq" id="WP_193906721.1">
    <property type="nucleotide sequence ID" value="NZ_PRDL01000001.1"/>
</dbReference>
<dbReference type="PANTHER" id="PTHR43877">
    <property type="entry name" value="AMINOALKYLPHOSPHONATE N-ACETYLTRANSFERASE-RELATED-RELATED"/>
    <property type="match status" value="1"/>
</dbReference>
<accession>A0A928V3J0</accession>
<dbReference type="InterPro" id="IPR016181">
    <property type="entry name" value="Acyl_CoA_acyltransferase"/>
</dbReference>
<reference evidence="4" key="1">
    <citation type="submission" date="2018-07" db="EMBL/GenBank/DDBJ databases">
        <title>Genome assembly of strain Ka43.</title>
        <authorList>
            <person name="Kukolya J."/>
            <person name="Nagy I."/>
            <person name="Horvath B."/>
            <person name="Toth A."/>
        </authorList>
    </citation>
    <scope>NUCLEOTIDE SEQUENCE</scope>
    <source>
        <strain evidence="4">KB43</strain>
    </source>
</reference>
<dbReference type="AlphaFoldDB" id="A0A928V3J0"/>
<evidence type="ECO:0000313" key="4">
    <source>
        <dbReference type="EMBL" id="MBE8715974.1"/>
    </source>
</evidence>
<keyword evidence="2" id="KW-0012">Acyltransferase</keyword>
<proteinExistence type="predicted"/>
<dbReference type="PROSITE" id="PS51186">
    <property type="entry name" value="GNAT"/>
    <property type="match status" value="1"/>
</dbReference>
<dbReference type="Proteomes" id="UP000652567">
    <property type="component" value="Unassembled WGS sequence"/>
</dbReference>
<dbReference type="CDD" id="cd04301">
    <property type="entry name" value="NAT_SF"/>
    <property type="match status" value="1"/>
</dbReference>
<dbReference type="Gene3D" id="3.40.630.30">
    <property type="match status" value="1"/>
</dbReference>
<dbReference type="EMBL" id="PRDL01000001">
    <property type="protein sequence ID" value="MBE8715974.1"/>
    <property type="molecule type" value="Genomic_DNA"/>
</dbReference>
<evidence type="ECO:0000256" key="1">
    <source>
        <dbReference type="ARBA" id="ARBA00022679"/>
    </source>
</evidence>
<keyword evidence="5" id="KW-1185">Reference proteome</keyword>